<feature type="non-terminal residue" evidence="1">
    <location>
        <position position="1"/>
    </location>
</feature>
<accession>A0ACC3MW37</accession>
<sequence>PSLFSNEDKQNLANSTTKIYTSRGGFPAFYVRVRFTEDQPSSSFFGGSKNENFVHIQIWHLARVFRCGNHKDAFLNLVDSVLNPVMQEKGADWEYTVNESPRDL</sequence>
<dbReference type="Proteomes" id="UP001281147">
    <property type="component" value="Unassembled WGS sequence"/>
</dbReference>
<proteinExistence type="predicted"/>
<keyword evidence="2" id="KW-1185">Reference proteome</keyword>
<evidence type="ECO:0000313" key="2">
    <source>
        <dbReference type="Proteomes" id="UP001281147"/>
    </source>
</evidence>
<organism evidence="1 2">
    <name type="scientific">Vermiconidia calcicola</name>
    <dbReference type="NCBI Taxonomy" id="1690605"/>
    <lineage>
        <taxon>Eukaryota</taxon>
        <taxon>Fungi</taxon>
        <taxon>Dikarya</taxon>
        <taxon>Ascomycota</taxon>
        <taxon>Pezizomycotina</taxon>
        <taxon>Dothideomycetes</taxon>
        <taxon>Dothideomycetidae</taxon>
        <taxon>Mycosphaerellales</taxon>
        <taxon>Extremaceae</taxon>
        <taxon>Vermiconidia</taxon>
    </lineage>
</organism>
<gene>
    <name evidence="1" type="ORF">LTR37_013574</name>
</gene>
<reference evidence="1" key="1">
    <citation type="submission" date="2023-07" db="EMBL/GenBank/DDBJ databases">
        <title>Black Yeasts Isolated from many extreme environments.</title>
        <authorList>
            <person name="Coleine C."/>
            <person name="Stajich J.E."/>
            <person name="Selbmann L."/>
        </authorList>
    </citation>
    <scope>NUCLEOTIDE SEQUENCE</scope>
    <source>
        <strain evidence="1">CCFEE 5714</strain>
    </source>
</reference>
<evidence type="ECO:0000313" key="1">
    <source>
        <dbReference type="EMBL" id="KAK3704883.1"/>
    </source>
</evidence>
<comment type="caution">
    <text evidence="1">The sequence shown here is derived from an EMBL/GenBank/DDBJ whole genome shotgun (WGS) entry which is preliminary data.</text>
</comment>
<protein>
    <submittedName>
        <fullName evidence="1">Uncharacterized protein</fullName>
    </submittedName>
</protein>
<name>A0ACC3MW37_9PEZI</name>
<dbReference type="EMBL" id="JAUTXU010000134">
    <property type="protein sequence ID" value="KAK3704883.1"/>
    <property type="molecule type" value="Genomic_DNA"/>
</dbReference>